<dbReference type="Gene3D" id="6.10.340.10">
    <property type="match status" value="1"/>
</dbReference>
<dbReference type="GO" id="GO:0007165">
    <property type="term" value="P:signal transduction"/>
    <property type="evidence" value="ECO:0007669"/>
    <property type="project" value="InterPro"/>
</dbReference>
<dbReference type="CDD" id="cd01949">
    <property type="entry name" value="GGDEF"/>
    <property type="match status" value="1"/>
</dbReference>
<dbReference type="SUPFAM" id="SSF55073">
    <property type="entry name" value="Nucleotide cyclase"/>
    <property type="match status" value="1"/>
</dbReference>
<dbReference type="PANTHER" id="PTHR45138:SF25">
    <property type="entry name" value="GGDEF DOMAIN PROTEIN"/>
    <property type="match status" value="1"/>
</dbReference>
<dbReference type="InterPro" id="IPR000160">
    <property type="entry name" value="GGDEF_dom"/>
</dbReference>
<dbReference type="PROSITE" id="PS50885">
    <property type="entry name" value="HAMP"/>
    <property type="match status" value="1"/>
</dbReference>
<feature type="transmembrane region" description="Helical" evidence="2">
    <location>
        <begin position="198"/>
        <end position="220"/>
    </location>
</feature>
<evidence type="ECO:0000313" key="6">
    <source>
        <dbReference type="Proteomes" id="UP000008561"/>
    </source>
</evidence>
<evidence type="ECO:0000259" key="3">
    <source>
        <dbReference type="PROSITE" id="PS50885"/>
    </source>
</evidence>
<keyword evidence="2" id="KW-0472">Membrane</keyword>
<dbReference type="InterPro" id="IPR003660">
    <property type="entry name" value="HAMP_dom"/>
</dbReference>
<organism evidence="5 6">
    <name type="scientific">Desulfosudis oleivorans (strain DSM 6200 / JCM 39069 / Hxd3)</name>
    <name type="common">Desulfococcus oleovorans</name>
    <dbReference type="NCBI Taxonomy" id="96561"/>
    <lineage>
        <taxon>Bacteria</taxon>
        <taxon>Pseudomonadati</taxon>
        <taxon>Thermodesulfobacteriota</taxon>
        <taxon>Desulfobacteria</taxon>
        <taxon>Desulfobacterales</taxon>
        <taxon>Desulfosudaceae</taxon>
        <taxon>Desulfosudis</taxon>
    </lineage>
</organism>
<dbReference type="InterPro" id="IPR029787">
    <property type="entry name" value="Nucleotide_cyclase"/>
</dbReference>
<dbReference type="GO" id="GO:0052621">
    <property type="term" value="F:diguanylate cyclase activity"/>
    <property type="evidence" value="ECO:0007669"/>
    <property type="project" value="UniProtKB-EC"/>
</dbReference>
<dbReference type="Gene3D" id="3.30.70.270">
    <property type="match status" value="1"/>
</dbReference>
<dbReference type="Pfam" id="PF00672">
    <property type="entry name" value="HAMP"/>
    <property type="match status" value="1"/>
</dbReference>
<gene>
    <name evidence="5" type="ordered locus">Dole_3193</name>
</gene>
<dbReference type="GO" id="GO:0005886">
    <property type="term" value="C:plasma membrane"/>
    <property type="evidence" value="ECO:0007669"/>
    <property type="project" value="TreeGrafter"/>
</dbReference>
<dbReference type="GO" id="GO:0043709">
    <property type="term" value="P:cell adhesion involved in single-species biofilm formation"/>
    <property type="evidence" value="ECO:0007669"/>
    <property type="project" value="TreeGrafter"/>
</dbReference>
<dbReference type="Pfam" id="PF00990">
    <property type="entry name" value="GGDEF"/>
    <property type="match status" value="1"/>
</dbReference>
<protein>
    <recommendedName>
        <fullName evidence="1">diguanylate cyclase</fullName>
        <ecNumber evidence="1">2.7.7.65</ecNumber>
    </recommendedName>
</protein>
<proteinExistence type="predicted"/>
<dbReference type="InterPro" id="IPR050469">
    <property type="entry name" value="Diguanylate_Cyclase"/>
</dbReference>
<dbReference type="eggNOG" id="COG2199">
    <property type="taxonomic scope" value="Bacteria"/>
</dbReference>
<evidence type="ECO:0000313" key="5">
    <source>
        <dbReference type="EMBL" id="ABW68996.1"/>
    </source>
</evidence>
<reference evidence="5 6" key="1">
    <citation type="submission" date="2007-10" db="EMBL/GenBank/DDBJ databases">
        <title>Complete sequence of Desulfococcus oleovorans Hxd3.</title>
        <authorList>
            <consortium name="US DOE Joint Genome Institute"/>
            <person name="Copeland A."/>
            <person name="Lucas S."/>
            <person name="Lapidus A."/>
            <person name="Barry K."/>
            <person name="Glavina del Rio T."/>
            <person name="Dalin E."/>
            <person name="Tice H."/>
            <person name="Pitluck S."/>
            <person name="Kiss H."/>
            <person name="Brettin T."/>
            <person name="Bruce D."/>
            <person name="Detter J.C."/>
            <person name="Han C."/>
            <person name="Schmutz J."/>
            <person name="Larimer F."/>
            <person name="Land M."/>
            <person name="Hauser L."/>
            <person name="Kyrpides N."/>
            <person name="Kim E."/>
            <person name="Wawrik B."/>
            <person name="Richardson P."/>
        </authorList>
    </citation>
    <scope>NUCLEOTIDE SEQUENCE [LARGE SCALE GENOMIC DNA]</scope>
    <source>
        <strain evidence="6">DSM 6200 / JCM 39069 / Hxd3</strain>
    </source>
</reference>
<dbReference type="SMART" id="SM00267">
    <property type="entry name" value="GGDEF"/>
    <property type="match status" value="1"/>
</dbReference>
<dbReference type="EMBL" id="CP000859">
    <property type="protein sequence ID" value="ABW68996.1"/>
    <property type="molecule type" value="Genomic_DNA"/>
</dbReference>
<name>A9A077_DESOH</name>
<evidence type="ECO:0000256" key="2">
    <source>
        <dbReference type="SAM" id="Phobius"/>
    </source>
</evidence>
<dbReference type="STRING" id="96561.Dole_3193"/>
<dbReference type="eggNOG" id="COG3850">
    <property type="taxonomic scope" value="Bacteria"/>
</dbReference>
<feature type="domain" description="GGDEF" evidence="4">
    <location>
        <begin position="303"/>
        <end position="457"/>
    </location>
</feature>
<dbReference type="SMART" id="SM00304">
    <property type="entry name" value="HAMP"/>
    <property type="match status" value="1"/>
</dbReference>
<keyword evidence="2" id="KW-1133">Transmembrane helix</keyword>
<dbReference type="PROSITE" id="PS50887">
    <property type="entry name" value="GGDEF"/>
    <property type="match status" value="1"/>
</dbReference>
<evidence type="ECO:0000256" key="1">
    <source>
        <dbReference type="ARBA" id="ARBA00012528"/>
    </source>
</evidence>
<dbReference type="PANTHER" id="PTHR45138">
    <property type="entry name" value="REGULATORY COMPONENTS OF SENSORY TRANSDUCTION SYSTEM"/>
    <property type="match status" value="1"/>
</dbReference>
<keyword evidence="2" id="KW-0812">Transmembrane</keyword>
<dbReference type="OrthoDB" id="9777298at2"/>
<dbReference type="SUPFAM" id="SSF158472">
    <property type="entry name" value="HAMP domain-like"/>
    <property type="match status" value="1"/>
</dbReference>
<evidence type="ECO:0000259" key="4">
    <source>
        <dbReference type="PROSITE" id="PS50887"/>
    </source>
</evidence>
<dbReference type="GO" id="GO:1902201">
    <property type="term" value="P:negative regulation of bacterial-type flagellum-dependent cell motility"/>
    <property type="evidence" value="ECO:0007669"/>
    <property type="project" value="TreeGrafter"/>
</dbReference>
<dbReference type="RefSeq" id="WP_012176606.1">
    <property type="nucleotide sequence ID" value="NC_009943.1"/>
</dbReference>
<sequence length="462" mass="51401">MKTIGLPKLADFKDRFLDRFFGLTIATRMTLAYLPLAIIIVLISVYTLSSLSELGDISRSIVTGDMVVIEATDSLTQNLLAQEAYGRRYLIMKSDEMKELFQTRSTEIDNTLDTLARVDEMDLSLIRSLKARHDDFTALYAGIFDLPEKELATAGAVYDDRIRQGLDDQLAIIKAMTQEAREGLAQKSRRTDAASMRAFHVAALLSALGICLGIGSAYIITRSMSRSIAQLKLATAKFSERQFDFVPDLRQKDEFGMLARAFIAMAQRLARLEVMDLDASPLTRLPGGVAIENVLETRLAQQQDIAFCLVDIDNFKAFNDRYGYARGNEVIKATGKILESAIADHGTEDAFVGHIGGDDFAVILHPDRYGQVCQAIIEAFDRKSPTFYDPEDRDRGYVIAKTRQGKQEQFPLMTVSIAVVTNLSQKEINSVRIGEVAAELKEYAKTVPGSLFLVDRREHPSA</sequence>
<dbReference type="HOGENOM" id="CLU_628158_0_0_7"/>
<accession>A9A077</accession>
<dbReference type="InterPro" id="IPR043128">
    <property type="entry name" value="Rev_trsase/Diguanyl_cyclase"/>
</dbReference>
<dbReference type="CDD" id="cd06225">
    <property type="entry name" value="HAMP"/>
    <property type="match status" value="1"/>
</dbReference>
<dbReference type="NCBIfam" id="TIGR00254">
    <property type="entry name" value="GGDEF"/>
    <property type="match status" value="1"/>
</dbReference>
<dbReference type="AlphaFoldDB" id="A9A077"/>
<keyword evidence="6" id="KW-1185">Reference proteome</keyword>
<dbReference type="EC" id="2.7.7.65" evidence="1"/>
<feature type="domain" description="HAMP" evidence="3">
    <location>
        <begin position="222"/>
        <end position="274"/>
    </location>
</feature>
<dbReference type="Proteomes" id="UP000008561">
    <property type="component" value="Chromosome"/>
</dbReference>
<feature type="transmembrane region" description="Helical" evidence="2">
    <location>
        <begin position="20"/>
        <end position="49"/>
    </location>
</feature>
<dbReference type="KEGG" id="dol:Dole_3193"/>